<dbReference type="GO" id="GO:0046872">
    <property type="term" value="F:metal ion binding"/>
    <property type="evidence" value="ECO:0007669"/>
    <property type="project" value="UniProtKB-KW"/>
</dbReference>
<evidence type="ECO:0000313" key="6">
    <source>
        <dbReference type="EMBL" id="SNZ19243.1"/>
    </source>
</evidence>
<evidence type="ECO:0000256" key="1">
    <source>
        <dbReference type="ARBA" id="ARBA00005495"/>
    </source>
</evidence>
<keyword evidence="4" id="KW-0456">Lyase</keyword>
<evidence type="ECO:0000259" key="5">
    <source>
        <dbReference type="PROSITE" id="PS51891"/>
    </source>
</evidence>
<dbReference type="InterPro" id="IPR006913">
    <property type="entry name" value="CENP-V/GFA"/>
</dbReference>
<accession>A0A285PDE1</accession>
<comment type="similarity">
    <text evidence="1">Belongs to the Gfa family.</text>
</comment>
<evidence type="ECO:0000313" key="7">
    <source>
        <dbReference type="Proteomes" id="UP000219439"/>
    </source>
</evidence>
<dbReference type="Proteomes" id="UP000219439">
    <property type="component" value="Unassembled WGS sequence"/>
</dbReference>
<gene>
    <name evidence="6" type="ORF">SAMN06265368_2323</name>
</gene>
<evidence type="ECO:0000256" key="4">
    <source>
        <dbReference type="ARBA" id="ARBA00023239"/>
    </source>
</evidence>
<dbReference type="GO" id="GO:0016846">
    <property type="term" value="F:carbon-sulfur lyase activity"/>
    <property type="evidence" value="ECO:0007669"/>
    <property type="project" value="InterPro"/>
</dbReference>
<dbReference type="PANTHER" id="PTHR33337">
    <property type="entry name" value="GFA DOMAIN-CONTAINING PROTEIN"/>
    <property type="match status" value="1"/>
</dbReference>
<keyword evidence="3" id="KW-0862">Zinc</keyword>
<proteinExistence type="inferred from homology"/>
<dbReference type="RefSeq" id="WP_097153602.1">
    <property type="nucleotide sequence ID" value="NZ_OBEL01000002.1"/>
</dbReference>
<keyword evidence="2" id="KW-0479">Metal-binding</keyword>
<dbReference type="PANTHER" id="PTHR33337:SF40">
    <property type="entry name" value="CENP-V_GFA DOMAIN-CONTAINING PROTEIN-RELATED"/>
    <property type="match status" value="1"/>
</dbReference>
<dbReference type="AlphaFoldDB" id="A0A285PDE1"/>
<sequence>MKFSGKCLCGAITYEAEGSPLVVAQCHCDECRRLSGTGHTIGAMFPFTSVTLRGSVNTFKYRSAKGSEVTKAFCATCGSPIYGTNSQTPDHLTLTLGSMDDASDLKIEVVIFERDKPHWDELPEDVVSFKTQPDWKPENQDINS</sequence>
<dbReference type="EMBL" id="OBEL01000002">
    <property type="protein sequence ID" value="SNZ19243.1"/>
    <property type="molecule type" value="Genomic_DNA"/>
</dbReference>
<evidence type="ECO:0000256" key="3">
    <source>
        <dbReference type="ARBA" id="ARBA00022833"/>
    </source>
</evidence>
<evidence type="ECO:0000256" key="2">
    <source>
        <dbReference type="ARBA" id="ARBA00022723"/>
    </source>
</evidence>
<feature type="domain" description="CENP-V/GFA" evidence="5">
    <location>
        <begin position="3"/>
        <end position="120"/>
    </location>
</feature>
<protein>
    <submittedName>
        <fullName evidence="6">Uncharacterized conserved protein</fullName>
    </submittedName>
</protein>
<dbReference type="InterPro" id="IPR011057">
    <property type="entry name" value="Mss4-like_sf"/>
</dbReference>
<dbReference type="SUPFAM" id="SSF51316">
    <property type="entry name" value="Mss4-like"/>
    <property type="match status" value="1"/>
</dbReference>
<reference evidence="6 7" key="1">
    <citation type="submission" date="2017-09" db="EMBL/GenBank/DDBJ databases">
        <authorList>
            <person name="Ehlers B."/>
            <person name="Leendertz F.H."/>
        </authorList>
    </citation>
    <scope>NUCLEOTIDE SEQUENCE [LARGE SCALE GENOMIC DNA]</scope>
    <source>
        <strain evidence="6 7">DSM 18289</strain>
    </source>
</reference>
<dbReference type="OrthoDB" id="9807246at2"/>
<organism evidence="6 7">
    <name type="scientific">Cohaesibacter gelatinilyticus</name>
    <dbReference type="NCBI Taxonomy" id="372072"/>
    <lineage>
        <taxon>Bacteria</taxon>
        <taxon>Pseudomonadati</taxon>
        <taxon>Pseudomonadota</taxon>
        <taxon>Alphaproteobacteria</taxon>
        <taxon>Hyphomicrobiales</taxon>
        <taxon>Cohaesibacteraceae</taxon>
    </lineage>
</organism>
<dbReference type="Gene3D" id="3.90.1590.10">
    <property type="entry name" value="glutathione-dependent formaldehyde- activating enzyme (gfa)"/>
    <property type="match status" value="1"/>
</dbReference>
<dbReference type="PROSITE" id="PS51891">
    <property type="entry name" value="CENP_V_GFA"/>
    <property type="match status" value="1"/>
</dbReference>
<dbReference type="Pfam" id="PF04828">
    <property type="entry name" value="GFA"/>
    <property type="match status" value="1"/>
</dbReference>
<keyword evidence="7" id="KW-1185">Reference proteome</keyword>
<name>A0A285PDE1_9HYPH</name>